<dbReference type="PANTHER" id="PTHR43540:SF16">
    <property type="entry name" value="ISOCHORISMATASE-LIKE DOMAIN-CONTAINING PROTEIN"/>
    <property type="match status" value="1"/>
</dbReference>
<dbReference type="PANTHER" id="PTHR43540">
    <property type="entry name" value="PEROXYUREIDOACRYLATE/UREIDOACRYLATE AMIDOHYDROLASE-RELATED"/>
    <property type="match status" value="1"/>
</dbReference>
<dbReference type="InterPro" id="IPR001680">
    <property type="entry name" value="WD40_rpt"/>
</dbReference>
<dbReference type="PROSITE" id="PS50002">
    <property type="entry name" value="SH3"/>
    <property type="match status" value="1"/>
</dbReference>
<keyword evidence="2 4" id="KW-0728">SH3 domain</keyword>
<dbReference type="GO" id="GO:0016787">
    <property type="term" value="F:hydrolase activity"/>
    <property type="evidence" value="ECO:0007669"/>
    <property type="project" value="UniProtKB-KW"/>
</dbReference>
<comment type="similarity">
    <text evidence="1">Belongs to the isochorismatase family.</text>
</comment>
<dbReference type="Pfam" id="PF00857">
    <property type="entry name" value="Isochorismatase"/>
    <property type="match status" value="1"/>
</dbReference>
<evidence type="ECO:0000256" key="3">
    <source>
        <dbReference type="ARBA" id="ARBA00022801"/>
    </source>
</evidence>
<evidence type="ECO:0000259" key="6">
    <source>
        <dbReference type="PROSITE" id="PS50002"/>
    </source>
</evidence>
<gene>
    <name evidence="8" type="ORF">PECAL_3P06370</name>
</gene>
<evidence type="ECO:0000313" key="8">
    <source>
        <dbReference type="EMBL" id="CAH0370736.1"/>
    </source>
</evidence>
<evidence type="ECO:0000313" key="9">
    <source>
        <dbReference type="Proteomes" id="UP000789595"/>
    </source>
</evidence>
<evidence type="ECO:0000259" key="7">
    <source>
        <dbReference type="PROSITE" id="PS50004"/>
    </source>
</evidence>
<dbReference type="Gene3D" id="3.40.50.850">
    <property type="entry name" value="Isochorismatase-like"/>
    <property type="match status" value="1"/>
</dbReference>
<dbReference type="InterPro" id="IPR036028">
    <property type="entry name" value="SH3-like_dom_sf"/>
</dbReference>
<dbReference type="InterPro" id="IPR000008">
    <property type="entry name" value="C2_dom"/>
</dbReference>
<dbReference type="SMART" id="SM00326">
    <property type="entry name" value="SH3"/>
    <property type="match status" value="1"/>
</dbReference>
<dbReference type="PROSITE" id="PS50004">
    <property type="entry name" value="C2"/>
    <property type="match status" value="1"/>
</dbReference>
<dbReference type="Pfam" id="PF00400">
    <property type="entry name" value="WD40"/>
    <property type="match status" value="2"/>
</dbReference>
<evidence type="ECO:0000256" key="4">
    <source>
        <dbReference type="PROSITE-ProRule" id="PRU00192"/>
    </source>
</evidence>
<dbReference type="CDD" id="cd00030">
    <property type="entry name" value="C2"/>
    <property type="match status" value="1"/>
</dbReference>
<evidence type="ECO:0000256" key="5">
    <source>
        <dbReference type="SAM" id="MobiDB-lite"/>
    </source>
</evidence>
<dbReference type="SUPFAM" id="SSF52499">
    <property type="entry name" value="Isochorismatase-like hydrolases"/>
    <property type="match status" value="1"/>
</dbReference>
<protein>
    <submittedName>
        <fullName evidence="8">Uncharacterized protein</fullName>
    </submittedName>
</protein>
<dbReference type="Gene3D" id="2.30.30.40">
    <property type="entry name" value="SH3 Domains"/>
    <property type="match status" value="1"/>
</dbReference>
<dbReference type="InterPro" id="IPR036322">
    <property type="entry name" value="WD40_repeat_dom_sf"/>
</dbReference>
<dbReference type="InterPro" id="IPR035892">
    <property type="entry name" value="C2_domain_sf"/>
</dbReference>
<dbReference type="SUPFAM" id="SSF50978">
    <property type="entry name" value="WD40 repeat-like"/>
    <property type="match status" value="1"/>
</dbReference>
<dbReference type="OrthoDB" id="167809at2759"/>
<feature type="domain" description="C2" evidence="7">
    <location>
        <begin position="352"/>
        <end position="478"/>
    </location>
</feature>
<dbReference type="Proteomes" id="UP000789595">
    <property type="component" value="Unassembled WGS sequence"/>
</dbReference>
<evidence type="ECO:0000256" key="2">
    <source>
        <dbReference type="ARBA" id="ARBA00022443"/>
    </source>
</evidence>
<dbReference type="Gene3D" id="2.60.40.150">
    <property type="entry name" value="C2 domain"/>
    <property type="match status" value="1"/>
</dbReference>
<dbReference type="SUPFAM" id="SSF49562">
    <property type="entry name" value="C2 domain (Calcium/lipid-binding domain, CaLB)"/>
    <property type="match status" value="1"/>
</dbReference>
<dbReference type="InterPro" id="IPR001452">
    <property type="entry name" value="SH3_domain"/>
</dbReference>
<dbReference type="InterPro" id="IPR036380">
    <property type="entry name" value="Isochorismatase-like_sf"/>
</dbReference>
<accession>A0A8J2X1R7</accession>
<dbReference type="InterPro" id="IPR000868">
    <property type="entry name" value="Isochorismatase-like_dom"/>
</dbReference>
<dbReference type="AlphaFoldDB" id="A0A8J2X1R7"/>
<dbReference type="EMBL" id="CAKKNE010000003">
    <property type="protein sequence ID" value="CAH0370736.1"/>
    <property type="molecule type" value="Genomic_DNA"/>
</dbReference>
<dbReference type="Gene3D" id="2.130.10.10">
    <property type="entry name" value="YVTN repeat-like/Quinoprotein amine dehydrogenase"/>
    <property type="match status" value="1"/>
</dbReference>
<feature type="region of interest" description="Disordered" evidence="5">
    <location>
        <begin position="619"/>
        <end position="658"/>
    </location>
</feature>
<evidence type="ECO:0000256" key="1">
    <source>
        <dbReference type="ARBA" id="ARBA00006336"/>
    </source>
</evidence>
<comment type="caution">
    <text evidence="8">The sequence shown here is derived from an EMBL/GenBank/DDBJ whole genome shotgun (WGS) entry which is preliminary data.</text>
</comment>
<dbReference type="SMART" id="SM00320">
    <property type="entry name" value="WD40"/>
    <property type="match status" value="4"/>
</dbReference>
<sequence>MAANVQVLRNPAVSAAASRPGVCCVSIIDHEGKRLVATGSSDGQIMVVDGAPRPASRMRNKRRPKTAATARTRLFKGIHRKTITGIAFHRSEDLVVVSCSNDSTCEVYDVFDGEEVANMTYHAGCVNCLEVSVISSEELVGEAGGPDVLLTGGADGTAKLWGLGEDNLCLRSYEGHRGGVCGVCVGGCQGRDFVVTCSLDKKVRVFSALSEEIIYDLPGASCCVYAPTLRNGFRPVLLTGGSDGAKAYSVPDHCDDKEAWALSDQTDAFHPRLLRHFALTSRVEVIRQCTLFDERRVVLTASKKLVELWTPRLEPGGIREPLVMDLLYTFQASGPVRDANLRPHAFLKADTAFTEPVVSSRRDLTLDVTVYLVCCRDLKQIDPAKLLEPYVVAKSCRSDAKPVEIVRTKNVRGADCEFSQKDEDFRFTVKIPVYDEGYELVCAIYDFNRAKNKHFACGAAKFSAKDLLHGSEELTEHLQPATSKQLTAHGSLTIKLDRGDGAVPFCACELVACTLQGHVDHALLYGFEEIPPPPPVTPPGQEIVLETAIVQFNYAPQSSDEIGLTYRENVQVLKKGKDGWWYGRRTAWNARRDNCWDEEGWFPSAYVDGDLYAQKNPSNRWTGGKAGEDDWETVHTSSSDDSASEDEAPSRIALNHETHRARGAALRADRVFSAAEAKGGAAIDAAKTALLLVEYQNEFTTEGGKLHDAVKESMAATGMLERSAKLADEARNKGVTIIHAPITFKEDASDNPNKGLGILAGCAADRLFTEGTWNADFEESMIPQAGDLVVEGKKGLDAFPGTNLEALLKENGIETLALCGFLTNCCVESSMRTAYEKGFNTVTLTDCCATTSAEGQAGATGGTFGMFSDPMTADDFVAKL</sequence>
<organism evidence="8 9">
    <name type="scientific">Pelagomonas calceolata</name>
    <dbReference type="NCBI Taxonomy" id="35677"/>
    <lineage>
        <taxon>Eukaryota</taxon>
        <taxon>Sar</taxon>
        <taxon>Stramenopiles</taxon>
        <taxon>Ochrophyta</taxon>
        <taxon>Pelagophyceae</taxon>
        <taxon>Pelagomonadales</taxon>
        <taxon>Pelagomonadaceae</taxon>
        <taxon>Pelagomonas</taxon>
    </lineage>
</organism>
<name>A0A8J2X1R7_9STRA</name>
<dbReference type="SUPFAM" id="SSF50044">
    <property type="entry name" value="SH3-domain"/>
    <property type="match status" value="1"/>
</dbReference>
<feature type="domain" description="SH3" evidence="6">
    <location>
        <begin position="543"/>
        <end position="612"/>
    </location>
</feature>
<proteinExistence type="inferred from homology"/>
<dbReference type="InterPro" id="IPR050272">
    <property type="entry name" value="Isochorismatase-like_hydrls"/>
</dbReference>
<reference evidence="8" key="1">
    <citation type="submission" date="2021-11" db="EMBL/GenBank/DDBJ databases">
        <authorList>
            <consortium name="Genoscope - CEA"/>
            <person name="William W."/>
        </authorList>
    </citation>
    <scope>NUCLEOTIDE SEQUENCE</scope>
</reference>
<keyword evidence="9" id="KW-1185">Reference proteome</keyword>
<dbReference type="Pfam" id="PF00168">
    <property type="entry name" value="C2"/>
    <property type="match status" value="1"/>
</dbReference>
<dbReference type="CDD" id="cd00431">
    <property type="entry name" value="cysteine_hydrolases"/>
    <property type="match status" value="1"/>
</dbReference>
<dbReference type="InterPro" id="IPR015943">
    <property type="entry name" value="WD40/YVTN_repeat-like_dom_sf"/>
</dbReference>
<keyword evidence="3" id="KW-0378">Hydrolase</keyword>
<dbReference type="Pfam" id="PF00018">
    <property type="entry name" value="SH3_1"/>
    <property type="match status" value="1"/>
</dbReference>